<proteinExistence type="predicted"/>
<feature type="region of interest" description="Disordered" evidence="1">
    <location>
        <begin position="81"/>
        <end position="104"/>
    </location>
</feature>
<keyword evidence="3" id="KW-1185">Reference proteome</keyword>
<sequence length="104" mass="11075">MLTNKKFFGGGVVTFGNVDIGVEVAFSLRCNTGLGVGDAEQRNGRRDPLFPGTWCTRCAPVLDDGTCEGCAFMGCTACASEKKENAGSQRESTEERRSGTSVTR</sequence>
<dbReference type="EMBL" id="JAHYIQ010000006">
    <property type="protein sequence ID" value="KAK1131264.1"/>
    <property type="molecule type" value="Genomic_DNA"/>
</dbReference>
<accession>A0AA40KSJ5</accession>
<comment type="caution">
    <text evidence="2">The sequence shown here is derived from an EMBL/GenBank/DDBJ whole genome shotgun (WGS) entry which is preliminary data.</text>
</comment>
<reference evidence="2" key="1">
    <citation type="submission" date="2021-10" db="EMBL/GenBank/DDBJ databases">
        <title>Melipona bicolor Genome sequencing and assembly.</title>
        <authorList>
            <person name="Araujo N.S."/>
            <person name="Arias M.C."/>
        </authorList>
    </citation>
    <scope>NUCLEOTIDE SEQUENCE</scope>
    <source>
        <strain evidence="2">USP_2M_L1-L4_2017</strain>
        <tissue evidence="2">Whole body</tissue>
    </source>
</reference>
<dbReference type="Proteomes" id="UP001177670">
    <property type="component" value="Unassembled WGS sequence"/>
</dbReference>
<name>A0AA40KSJ5_9HYME</name>
<gene>
    <name evidence="2" type="ORF">K0M31_017552</name>
</gene>
<organism evidence="2 3">
    <name type="scientific">Melipona bicolor</name>
    <dbReference type="NCBI Taxonomy" id="60889"/>
    <lineage>
        <taxon>Eukaryota</taxon>
        <taxon>Metazoa</taxon>
        <taxon>Ecdysozoa</taxon>
        <taxon>Arthropoda</taxon>
        <taxon>Hexapoda</taxon>
        <taxon>Insecta</taxon>
        <taxon>Pterygota</taxon>
        <taxon>Neoptera</taxon>
        <taxon>Endopterygota</taxon>
        <taxon>Hymenoptera</taxon>
        <taxon>Apocrita</taxon>
        <taxon>Aculeata</taxon>
        <taxon>Apoidea</taxon>
        <taxon>Anthophila</taxon>
        <taxon>Apidae</taxon>
        <taxon>Melipona</taxon>
    </lineage>
</organism>
<feature type="compositionally biased region" description="Basic and acidic residues" evidence="1">
    <location>
        <begin position="81"/>
        <end position="98"/>
    </location>
</feature>
<evidence type="ECO:0000313" key="2">
    <source>
        <dbReference type="EMBL" id="KAK1131264.1"/>
    </source>
</evidence>
<evidence type="ECO:0000313" key="3">
    <source>
        <dbReference type="Proteomes" id="UP001177670"/>
    </source>
</evidence>
<dbReference type="AlphaFoldDB" id="A0AA40KSJ5"/>
<protein>
    <submittedName>
        <fullName evidence="2">Uncharacterized protein</fullName>
    </submittedName>
</protein>
<evidence type="ECO:0000256" key="1">
    <source>
        <dbReference type="SAM" id="MobiDB-lite"/>
    </source>
</evidence>